<evidence type="ECO:0000256" key="3">
    <source>
        <dbReference type="ARBA" id="ARBA00013223"/>
    </source>
</evidence>
<feature type="binding site" evidence="10">
    <location>
        <position position="217"/>
    </location>
    <ligand>
        <name>NADP(+)</name>
        <dbReference type="ChEBI" id="CHEBI:58349"/>
    </ligand>
</feature>
<dbReference type="PANTHER" id="PTHR48467">
    <property type="entry name" value="GLUTAMATE SYNTHASE 1 [NADH], CHLOROPLASTIC-LIKE"/>
    <property type="match status" value="1"/>
</dbReference>
<dbReference type="Gene3D" id="3.50.50.60">
    <property type="entry name" value="FAD/NAD(P)-binding domain"/>
    <property type="match status" value="1"/>
</dbReference>
<evidence type="ECO:0000256" key="1">
    <source>
        <dbReference type="ARBA" id="ARBA00001974"/>
    </source>
</evidence>
<dbReference type="SUPFAM" id="SSF51971">
    <property type="entry name" value="Nucleotide-binding domain"/>
    <property type="match status" value="1"/>
</dbReference>
<dbReference type="Proteomes" id="UP000539111">
    <property type="component" value="Unassembled WGS sequence"/>
</dbReference>
<keyword evidence="4" id="KW-0285">Flavoprotein</keyword>
<evidence type="ECO:0000256" key="6">
    <source>
        <dbReference type="ARBA" id="ARBA00022857"/>
    </source>
</evidence>
<feature type="binding site" evidence="10">
    <location>
        <position position="373"/>
    </location>
    <ligand>
        <name>NADP(+)</name>
        <dbReference type="ChEBI" id="CHEBI:58349"/>
    </ligand>
</feature>
<keyword evidence="5 9" id="KW-0274">FAD</keyword>
<evidence type="ECO:0000256" key="7">
    <source>
        <dbReference type="ARBA" id="ARBA00023002"/>
    </source>
</evidence>
<comment type="catalytic activity">
    <reaction evidence="8">
        <text>2 reduced [2Fe-2S]-[ferredoxin] + NADP(+) + H(+) = 2 oxidized [2Fe-2S]-[ferredoxin] + NADPH</text>
        <dbReference type="Rhea" id="RHEA:20125"/>
        <dbReference type="Rhea" id="RHEA-COMP:10000"/>
        <dbReference type="Rhea" id="RHEA-COMP:10001"/>
        <dbReference type="ChEBI" id="CHEBI:15378"/>
        <dbReference type="ChEBI" id="CHEBI:33737"/>
        <dbReference type="ChEBI" id="CHEBI:33738"/>
        <dbReference type="ChEBI" id="CHEBI:57783"/>
        <dbReference type="ChEBI" id="CHEBI:58349"/>
        <dbReference type="EC" id="1.18.1.2"/>
    </reaction>
</comment>
<evidence type="ECO:0000256" key="2">
    <source>
        <dbReference type="ARBA" id="ARBA00008312"/>
    </source>
</evidence>
<dbReference type="InterPro" id="IPR036188">
    <property type="entry name" value="FAD/NAD-bd_sf"/>
</dbReference>
<dbReference type="InterPro" id="IPR021163">
    <property type="entry name" value="Ferredox_Rdtase_adrenod"/>
</dbReference>
<feature type="binding site" evidence="10">
    <location>
        <begin position="205"/>
        <end position="206"/>
    </location>
    <ligand>
        <name>NADP(+)</name>
        <dbReference type="ChEBI" id="CHEBI:58349"/>
    </ligand>
</feature>
<feature type="binding site" evidence="9">
    <location>
        <begin position="373"/>
        <end position="375"/>
    </location>
    <ligand>
        <name>FAD</name>
        <dbReference type="ChEBI" id="CHEBI:57692"/>
    </ligand>
</feature>
<comment type="cofactor">
    <cofactor evidence="1 9">
        <name>FAD</name>
        <dbReference type="ChEBI" id="CHEBI:57692"/>
    </cofactor>
</comment>
<evidence type="ECO:0000313" key="12">
    <source>
        <dbReference type="EMBL" id="NYI67398.1"/>
    </source>
</evidence>
<reference evidence="12 13" key="1">
    <citation type="submission" date="2020-07" db="EMBL/GenBank/DDBJ databases">
        <title>Sequencing the genomes of 1000 actinobacteria strains.</title>
        <authorList>
            <person name="Klenk H.-P."/>
        </authorList>
    </citation>
    <scope>NUCLEOTIDE SEQUENCE [LARGE SCALE GENOMIC DNA]</scope>
    <source>
        <strain evidence="12 13">DSM 26341</strain>
    </source>
</reference>
<dbReference type="PRINTS" id="PR00419">
    <property type="entry name" value="ADXRDTASE"/>
</dbReference>
<keyword evidence="13" id="KW-1185">Reference proteome</keyword>
<evidence type="ECO:0000256" key="5">
    <source>
        <dbReference type="ARBA" id="ARBA00022827"/>
    </source>
</evidence>
<feature type="domain" description="FAD/NAD(P)-binding" evidence="11">
    <location>
        <begin position="12"/>
        <end position="180"/>
    </location>
</feature>
<feature type="binding site" evidence="10">
    <location>
        <begin position="161"/>
        <end position="164"/>
    </location>
    <ligand>
        <name>NADP(+)</name>
        <dbReference type="ChEBI" id="CHEBI:58349"/>
    </ligand>
</feature>
<dbReference type="PANTHER" id="PTHR48467:SF1">
    <property type="entry name" value="GLUTAMATE SYNTHASE 1 [NADH], CHLOROPLASTIC-LIKE"/>
    <property type="match status" value="1"/>
</dbReference>
<comment type="caution">
    <text evidence="12">The sequence shown here is derived from an EMBL/GenBank/DDBJ whole genome shotgun (WGS) entry which is preliminary data.</text>
</comment>
<dbReference type="PIRSF" id="PIRSF000362">
    <property type="entry name" value="FNR"/>
    <property type="match status" value="1"/>
</dbReference>
<comment type="similarity">
    <text evidence="2">Belongs to the ferredoxin--NADP reductase type 1 family.</text>
</comment>
<name>A0A7Z0ABZ5_9MICO</name>
<protein>
    <recommendedName>
        <fullName evidence="3">ferredoxin--NADP(+) reductase</fullName>
        <ecNumber evidence="3">1.18.1.2</ecNumber>
    </recommendedName>
</protein>
<dbReference type="AlphaFoldDB" id="A0A7Z0ABZ5"/>
<keyword evidence="7 12" id="KW-0560">Oxidoreductase</keyword>
<dbReference type="GO" id="GO:0004324">
    <property type="term" value="F:ferredoxin-NADP+ reductase activity"/>
    <property type="evidence" value="ECO:0007669"/>
    <property type="project" value="UniProtKB-EC"/>
</dbReference>
<dbReference type="Gene3D" id="3.40.50.720">
    <property type="entry name" value="NAD(P)-binding Rossmann-like Domain"/>
    <property type="match status" value="1"/>
</dbReference>
<evidence type="ECO:0000256" key="4">
    <source>
        <dbReference type="ARBA" id="ARBA00022630"/>
    </source>
</evidence>
<evidence type="ECO:0000259" key="11">
    <source>
        <dbReference type="Pfam" id="PF07992"/>
    </source>
</evidence>
<evidence type="ECO:0000256" key="10">
    <source>
        <dbReference type="PIRSR" id="PIRSR000362-2"/>
    </source>
</evidence>
<dbReference type="Pfam" id="PF07992">
    <property type="entry name" value="Pyr_redox_2"/>
    <property type="match status" value="1"/>
</dbReference>
<feature type="binding site" evidence="9">
    <location>
        <position position="20"/>
    </location>
    <ligand>
        <name>FAD</name>
        <dbReference type="ChEBI" id="CHEBI:57692"/>
    </ligand>
</feature>
<dbReference type="InterPro" id="IPR055275">
    <property type="entry name" value="Ferredox_Rdtase"/>
</dbReference>
<sequence length="476" mass="51916">MTRTEPNRVLRIGIIGAGPAGIYAADQLTKAEVLTHTDTAVSIDILDRLPTPFGLIRYGVAPDHPRIKGIVSALHRVMGKDEIRFLGNIDYGTDITLDRLREFYDAIIFATGCIDDAGLDIPGIDLAGSHGAAEFVNWYDGHPDYPREWPLDAREVAVIGNGNVALDVARMLAKHADDLLSTEIPDHVYAGLKSSAVTDVHVFGRRGPAQVKFTPLELRELGKVPDVDIVLYPEDIEFDDESMRQIHSNNQTKQVTKTLTDWTLRDPGTAERRLHLHFLQSPVRVLGDSHVRGLRTERMELDGTAHVRGTGTFTDWPVGAVYRAVGYFGTPVKDVPFDDAAGVIANEAGRVVSDDGPVAGLYATGWIKRGPVGLIGHTKGDALETVTNLLADAGGLTAPARPHPGDVDEYLAGAGIPFTTWRGWLTLDEHERALGQAFDMPRERIKVVGREEMVAVSRSRSWGRAGDAGERRPGRG</sequence>
<dbReference type="InterPro" id="IPR023753">
    <property type="entry name" value="FAD/NAD-binding_dom"/>
</dbReference>
<evidence type="ECO:0000256" key="9">
    <source>
        <dbReference type="PIRSR" id="PIRSR000362-1"/>
    </source>
</evidence>
<feature type="binding site" evidence="9">
    <location>
        <position position="366"/>
    </location>
    <ligand>
        <name>FAD</name>
        <dbReference type="ChEBI" id="CHEBI:57692"/>
    </ligand>
</feature>
<feature type="binding site" evidence="9">
    <location>
        <position position="55"/>
    </location>
    <ligand>
        <name>FAD</name>
        <dbReference type="ChEBI" id="CHEBI:57692"/>
    </ligand>
</feature>
<keyword evidence="6 10" id="KW-0521">NADP</keyword>
<organism evidence="12 13">
    <name type="scientific">Spelaeicoccus albus</name>
    <dbReference type="NCBI Taxonomy" id="1280376"/>
    <lineage>
        <taxon>Bacteria</taxon>
        <taxon>Bacillati</taxon>
        <taxon>Actinomycetota</taxon>
        <taxon>Actinomycetes</taxon>
        <taxon>Micrococcales</taxon>
        <taxon>Brevibacteriaceae</taxon>
        <taxon>Spelaeicoccus</taxon>
    </lineage>
</organism>
<dbReference type="RefSeq" id="WP_179427332.1">
    <property type="nucleotide sequence ID" value="NZ_JACBZP010000001.1"/>
</dbReference>
<evidence type="ECO:0000256" key="8">
    <source>
        <dbReference type="ARBA" id="ARBA00047776"/>
    </source>
</evidence>
<gene>
    <name evidence="12" type="ORF">BJY26_001704</name>
</gene>
<evidence type="ECO:0000313" key="13">
    <source>
        <dbReference type="Proteomes" id="UP000539111"/>
    </source>
</evidence>
<accession>A0A7Z0ABZ5</accession>
<dbReference type="EMBL" id="JACBZP010000001">
    <property type="protein sequence ID" value="NYI67398.1"/>
    <property type="molecule type" value="Genomic_DNA"/>
</dbReference>
<dbReference type="EC" id="1.18.1.2" evidence="3"/>
<proteinExistence type="inferred from homology"/>